<gene>
    <name evidence="2" type="ORF">QE152_g32354</name>
</gene>
<accession>A0AAW1IZB9</accession>
<sequence>MDSKGLQTEEEAYEIDEDQDNPEMEFEPPSTLEAIKGLKKCTILCNRIWRNVDSVVDPTQIRDIRLVEDSRMVQRNRYARPTFMILALITAIFNLSSKAGPWAEQKELLTSVAIMARLIP</sequence>
<feature type="region of interest" description="Disordered" evidence="1">
    <location>
        <begin position="1"/>
        <end position="27"/>
    </location>
</feature>
<reference evidence="2 3" key="1">
    <citation type="journal article" date="2024" name="BMC Genomics">
        <title>De novo assembly and annotation of Popillia japonica's genome with initial clues to its potential as an invasive pest.</title>
        <authorList>
            <person name="Cucini C."/>
            <person name="Boschi S."/>
            <person name="Funari R."/>
            <person name="Cardaioli E."/>
            <person name="Iannotti N."/>
            <person name="Marturano G."/>
            <person name="Paoli F."/>
            <person name="Bruttini M."/>
            <person name="Carapelli A."/>
            <person name="Frati F."/>
            <person name="Nardi F."/>
        </authorList>
    </citation>
    <scope>NUCLEOTIDE SEQUENCE [LARGE SCALE GENOMIC DNA]</scope>
    <source>
        <strain evidence="2">DMR45628</strain>
    </source>
</reference>
<organism evidence="2 3">
    <name type="scientific">Popillia japonica</name>
    <name type="common">Japanese beetle</name>
    <dbReference type="NCBI Taxonomy" id="7064"/>
    <lineage>
        <taxon>Eukaryota</taxon>
        <taxon>Metazoa</taxon>
        <taxon>Ecdysozoa</taxon>
        <taxon>Arthropoda</taxon>
        <taxon>Hexapoda</taxon>
        <taxon>Insecta</taxon>
        <taxon>Pterygota</taxon>
        <taxon>Neoptera</taxon>
        <taxon>Endopterygota</taxon>
        <taxon>Coleoptera</taxon>
        <taxon>Polyphaga</taxon>
        <taxon>Scarabaeiformia</taxon>
        <taxon>Scarabaeidae</taxon>
        <taxon>Rutelinae</taxon>
        <taxon>Popillia</taxon>
    </lineage>
</organism>
<evidence type="ECO:0000313" key="2">
    <source>
        <dbReference type="EMBL" id="KAK9695743.1"/>
    </source>
</evidence>
<evidence type="ECO:0000256" key="1">
    <source>
        <dbReference type="SAM" id="MobiDB-lite"/>
    </source>
</evidence>
<feature type="compositionally biased region" description="Acidic residues" evidence="1">
    <location>
        <begin position="8"/>
        <end position="26"/>
    </location>
</feature>
<protein>
    <submittedName>
        <fullName evidence="2">Uncharacterized protein</fullName>
    </submittedName>
</protein>
<name>A0AAW1IZB9_POPJA</name>
<comment type="caution">
    <text evidence="2">The sequence shown here is derived from an EMBL/GenBank/DDBJ whole genome shotgun (WGS) entry which is preliminary data.</text>
</comment>
<dbReference type="Proteomes" id="UP001458880">
    <property type="component" value="Unassembled WGS sequence"/>
</dbReference>
<dbReference type="EMBL" id="JASPKY010000471">
    <property type="protein sequence ID" value="KAK9695743.1"/>
    <property type="molecule type" value="Genomic_DNA"/>
</dbReference>
<evidence type="ECO:0000313" key="3">
    <source>
        <dbReference type="Proteomes" id="UP001458880"/>
    </source>
</evidence>
<proteinExistence type="predicted"/>
<keyword evidence="3" id="KW-1185">Reference proteome</keyword>
<dbReference type="AlphaFoldDB" id="A0AAW1IZB9"/>